<keyword evidence="2" id="KW-1133">Transmembrane helix</keyword>
<dbReference type="AlphaFoldDB" id="A0A4S4CVT7"/>
<evidence type="ECO:0000313" key="3">
    <source>
        <dbReference type="EMBL" id="THF94009.1"/>
    </source>
</evidence>
<dbReference type="EMBL" id="SDRB02013807">
    <property type="protein sequence ID" value="THF94009.1"/>
    <property type="molecule type" value="Genomic_DNA"/>
</dbReference>
<organism evidence="3 4">
    <name type="scientific">Camellia sinensis var. sinensis</name>
    <name type="common">China tea</name>
    <dbReference type="NCBI Taxonomy" id="542762"/>
    <lineage>
        <taxon>Eukaryota</taxon>
        <taxon>Viridiplantae</taxon>
        <taxon>Streptophyta</taxon>
        <taxon>Embryophyta</taxon>
        <taxon>Tracheophyta</taxon>
        <taxon>Spermatophyta</taxon>
        <taxon>Magnoliopsida</taxon>
        <taxon>eudicotyledons</taxon>
        <taxon>Gunneridae</taxon>
        <taxon>Pentapetalae</taxon>
        <taxon>asterids</taxon>
        <taxon>Ericales</taxon>
        <taxon>Theaceae</taxon>
        <taxon>Camellia</taxon>
    </lineage>
</organism>
<name>A0A4S4CVT7_CAMSN</name>
<sequence length="273" mass="30381">MIRVCREGLKIEWEQKEERISGVGGGMWGRQWLCRGGGGAGSVAVVHGKITVSWAVFRSRTRVSCYLSARMEKKQLKNGTHHLTCLICISACSGVSVLDTGQKRLQKQVEVSVLHVLFTVLLSYLTWSWRHLSLLPQGMKKHKLLREDILPAMASNRKVQRLLNEFMDLLSEYEITEIYPDPKNPDPPTTLLQATDRMHYAPPTTAQTASDRPSEDQTCPTLLATDEMEYAPTATDQTDSVVPLTDEVQSTTPTVDLNLDPPASDQLNSAMAS</sequence>
<feature type="transmembrane region" description="Helical" evidence="2">
    <location>
        <begin position="113"/>
        <end position="132"/>
    </location>
</feature>
<keyword evidence="2" id="KW-0472">Membrane</keyword>
<dbReference type="Proteomes" id="UP000306102">
    <property type="component" value="Unassembled WGS sequence"/>
</dbReference>
<proteinExistence type="predicted"/>
<reference evidence="3 4" key="1">
    <citation type="journal article" date="2018" name="Proc. Natl. Acad. Sci. U.S.A.">
        <title>Draft genome sequence of Camellia sinensis var. sinensis provides insights into the evolution of the tea genome and tea quality.</title>
        <authorList>
            <person name="Wei C."/>
            <person name="Yang H."/>
            <person name="Wang S."/>
            <person name="Zhao J."/>
            <person name="Liu C."/>
            <person name="Gao L."/>
            <person name="Xia E."/>
            <person name="Lu Y."/>
            <person name="Tai Y."/>
            <person name="She G."/>
            <person name="Sun J."/>
            <person name="Cao H."/>
            <person name="Tong W."/>
            <person name="Gao Q."/>
            <person name="Li Y."/>
            <person name="Deng W."/>
            <person name="Jiang X."/>
            <person name="Wang W."/>
            <person name="Chen Q."/>
            <person name="Zhang S."/>
            <person name="Li H."/>
            <person name="Wu J."/>
            <person name="Wang P."/>
            <person name="Li P."/>
            <person name="Shi C."/>
            <person name="Zheng F."/>
            <person name="Jian J."/>
            <person name="Huang B."/>
            <person name="Shan D."/>
            <person name="Shi M."/>
            <person name="Fang C."/>
            <person name="Yue Y."/>
            <person name="Li F."/>
            <person name="Li D."/>
            <person name="Wei S."/>
            <person name="Han B."/>
            <person name="Jiang C."/>
            <person name="Yin Y."/>
            <person name="Xia T."/>
            <person name="Zhang Z."/>
            <person name="Bennetzen J.L."/>
            <person name="Zhao S."/>
            <person name="Wan X."/>
        </authorList>
    </citation>
    <scope>NUCLEOTIDE SEQUENCE [LARGE SCALE GENOMIC DNA]</scope>
    <source>
        <strain evidence="4">cv. Shuchazao</strain>
        <tissue evidence="3">Leaf</tissue>
    </source>
</reference>
<keyword evidence="2" id="KW-0812">Transmembrane</keyword>
<evidence type="ECO:0000256" key="1">
    <source>
        <dbReference type="SAM" id="MobiDB-lite"/>
    </source>
</evidence>
<dbReference type="STRING" id="542762.A0A4S4CVT7"/>
<keyword evidence="4" id="KW-1185">Reference proteome</keyword>
<accession>A0A4S4CVT7</accession>
<comment type="caution">
    <text evidence="3">The sequence shown here is derived from an EMBL/GenBank/DDBJ whole genome shotgun (WGS) entry which is preliminary data.</text>
</comment>
<gene>
    <name evidence="3" type="ORF">TEA_020418</name>
</gene>
<evidence type="ECO:0000313" key="4">
    <source>
        <dbReference type="Proteomes" id="UP000306102"/>
    </source>
</evidence>
<evidence type="ECO:0000256" key="2">
    <source>
        <dbReference type="SAM" id="Phobius"/>
    </source>
</evidence>
<feature type="region of interest" description="Disordered" evidence="1">
    <location>
        <begin position="226"/>
        <end position="273"/>
    </location>
</feature>
<protein>
    <submittedName>
        <fullName evidence="3">Uncharacterized protein</fullName>
    </submittedName>
</protein>